<proteinExistence type="predicted"/>
<dbReference type="InterPro" id="IPR000477">
    <property type="entry name" value="RT_dom"/>
</dbReference>
<evidence type="ECO:0000313" key="3">
    <source>
        <dbReference type="Proteomes" id="UP000410492"/>
    </source>
</evidence>
<dbReference type="CDD" id="cd01650">
    <property type="entry name" value="RT_nLTR_like"/>
    <property type="match status" value="1"/>
</dbReference>
<dbReference type="PRINTS" id="PR01345">
    <property type="entry name" value="CERVTRCPTASE"/>
</dbReference>
<dbReference type="AlphaFoldDB" id="A0A653CAK4"/>
<keyword evidence="3" id="KW-1185">Reference proteome</keyword>
<dbReference type="EMBL" id="CAACVG010007291">
    <property type="protein sequence ID" value="VEN44679.1"/>
    <property type="molecule type" value="Genomic_DNA"/>
</dbReference>
<dbReference type="PROSITE" id="PS50878">
    <property type="entry name" value="RT_POL"/>
    <property type="match status" value="1"/>
</dbReference>
<sequence>MWDIFTDKLNQAVVECSFYKNIKCNRSKPWIDEGISKLIRHKKSLWQKYSRSKLQSDYTRHREFSNSLTKILAAAKASFEKQLVNSKNTKKLYSYLRSSLNSKVSTPTVRKTDGTLCADHSSSAEVLADTFFSDVSNVATGTLPLINSPRSNVSLTEITFTTNDVLQCIADLNISTSPGRDGITAAILIKCSQSLATPLSLILTSSFQSHYLPSCWKQAVVTPVFKKGDKHDAKNYRPISLTPLVAKLVEKIITSKLLHFSLSNNLFNSNQHGFLPGRSIITNLLNCVNDWTKLSDDGIPTDVVYIDFSRAFDKVPHEKLLFKLDHLGIRGNLLSWIRAFLHNREFVVRVSDSLSSPRQVLSGVPQGSVLGPILFLLYSSDLPCSLLSTCSSYADDTKIYNTPLNNAHIIQADIDRLVVWSKDWSIPLNSSKCCVLHMGRNNPMHDYVIDGQTLPSSTDHCDLGVTMSNSLSWSEHIHHICSKAKRLVYLLEKSFHGCDPTVASFLYKTYVRPIIEFAGPVWYPVLQRDRDLLESLQRRCTRVPYGARRPAYEDRLHIFNLQPFGERRTRGDLIITYRALHGLFGVDLSSLFRLNINNLRGHNFKLKKEPFKTSTRQHFLSNRVFDQWNQLPADVVNSPSVNSFKIRYDNWCSVHT</sequence>
<dbReference type="PANTHER" id="PTHR33332">
    <property type="entry name" value="REVERSE TRANSCRIPTASE DOMAIN-CONTAINING PROTEIN"/>
    <property type="match status" value="1"/>
</dbReference>
<dbReference type="OrthoDB" id="6758853at2759"/>
<name>A0A653CAK4_CALMS</name>
<evidence type="ECO:0000313" key="2">
    <source>
        <dbReference type="EMBL" id="VEN44679.1"/>
    </source>
</evidence>
<dbReference type="Pfam" id="PF00078">
    <property type="entry name" value="RVT_1"/>
    <property type="match status" value="1"/>
</dbReference>
<dbReference type="GO" id="GO:0071897">
    <property type="term" value="P:DNA biosynthetic process"/>
    <property type="evidence" value="ECO:0007669"/>
    <property type="project" value="UniProtKB-ARBA"/>
</dbReference>
<protein>
    <recommendedName>
        <fullName evidence="1">Reverse transcriptase domain-containing protein</fullName>
    </recommendedName>
</protein>
<feature type="domain" description="Reverse transcriptase" evidence="1">
    <location>
        <begin position="205"/>
        <end position="467"/>
    </location>
</feature>
<accession>A0A653CAK4</accession>
<reference evidence="2 3" key="1">
    <citation type="submission" date="2019-01" db="EMBL/GenBank/DDBJ databases">
        <authorList>
            <person name="Sayadi A."/>
        </authorList>
    </citation>
    <scope>NUCLEOTIDE SEQUENCE [LARGE SCALE GENOMIC DNA]</scope>
</reference>
<evidence type="ECO:0000259" key="1">
    <source>
        <dbReference type="PROSITE" id="PS50878"/>
    </source>
</evidence>
<dbReference type="SUPFAM" id="SSF56672">
    <property type="entry name" value="DNA/RNA polymerases"/>
    <property type="match status" value="1"/>
</dbReference>
<gene>
    <name evidence="2" type="ORF">CALMAC_LOCUS7387</name>
</gene>
<dbReference type="InterPro" id="IPR043502">
    <property type="entry name" value="DNA/RNA_pol_sf"/>
</dbReference>
<organism evidence="2 3">
    <name type="scientific">Callosobruchus maculatus</name>
    <name type="common">Southern cowpea weevil</name>
    <name type="synonym">Pulse bruchid</name>
    <dbReference type="NCBI Taxonomy" id="64391"/>
    <lineage>
        <taxon>Eukaryota</taxon>
        <taxon>Metazoa</taxon>
        <taxon>Ecdysozoa</taxon>
        <taxon>Arthropoda</taxon>
        <taxon>Hexapoda</taxon>
        <taxon>Insecta</taxon>
        <taxon>Pterygota</taxon>
        <taxon>Neoptera</taxon>
        <taxon>Endopterygota</taxon>
        <taxon>Coleoptera</taxon>
        <taxon>Polyphaga</taxon>
        <taxon>Cucujiformia</taxon>
        <taxon>Chrysomeloidea</taxon>
        <taxon>Chrysomelidae</taxon>
        <taxon>Bruchinae</taxon>
        <taxon>Bruchini</taxon>
        <taxon>Callosobruchus</taxon>
    </lineage>
</organism>
<dbReference type="Proteomes" id="UP000410492">
    <property type="component" value="Unassembled WGS sequence"/>
</dbReference>